<dbReference type="RefSeq" id="WP_188648894.1">
    <property type="nucleotide sequence ID" value="NZ_BMHQ01000014.1"/>
</dbReference>
<comment type="caution">
    <text evidence="2">The sequence shown here is derived from an EMBL/GenBank/DDBJ whole genome shotgun (WGS) entry which is preliminary data.</text>
</comment>
<dbReference type="InterPro" id="IPR032585">
    <property type="entry name" value="DUF4912"/>
</dbReference>
<reference evidence="2" key="1">
    <citation type="journal article" date="2014" name="Int. J. Syst. Evol. Microbiol.">
        <title>Complete genome sequence of Corynebacterium casei LMG S-19264T (=DSM 44701T), isolated from a smear-ripened cheese.</title>
        <authorList>
            <consortium name="US DOE Joint Genome Institute (JGI-PGF)"/>
            <person name="Walter F."/>
            <person name="Albersmeier A."/>
            <person name="Kalinowski J."/>
            <person name="Ruckert C."/>
        </authorList>
    </citation>
    <scope>NUCLEOTIDE SEQUENCE</scope>
    <source>
        <strain evidence="2">CGMCC 1.15179</strain>
    </source>
</reference>
<reference evidence="2" key="2">
    <citation type="submission" date="2020-09" db="EMBL/GenBank/DDBJ databases">
        <authorList>
            <person name="Sun Q."/>
            <person name="Zhou Y."/>
        </authorList>
    </citation>
    <scope>NUCLEOTIDE SEQUENCE</scope>
    <source>
        <strain evidence="2">CGMCC 1.15179</strain>
    </source>
</reference>
<organism evidence="2 3">
    <name type="scientific">Marinithermofilum abyssi</name>
    <dbReference type="NCBI Taxonomy" id="1571185"/>
    <lineage>
        <taxon>Bacteria</taxon>
        <taxon>Bacillati</taxon>
        <taxon>Bacillota</taxon>
        <taxon>Bacilli</taxon>
        <taxon>Bacillales</taxon>
        <taxon>Thermoactinomycetaceae</taxon>
        <taxon>Marinithermofilum</taxon>
    </lineage>
</organism>
<feature type="region of interest" description="Disordered" evidence="1">
    <location>
        <begin position="194"/>
        <end position="247"/>
    </location>
</feature>
<gene>
    <name evidence="2" type="ORF">GCM10011571_31950</name>
</gene>
<dbReference type="AlphaFoldDB" id="A0A8J2VDC8"/>
<name>A0A8J2VDC8_9BACL</name>
<proteinExistence type="predicted"/>
<protein>
    <recommendedName>
        <fullName evidence="4">DUF4912 domain-containing protein</fullName>
    </recommendedName>
</protein>
<keyword evidence="3" id="KW-1185">Reference proteome</keyword>
<dbReference type="EMBL" id="BMHQ01000014">
    <property type="protein sequence ID" value="GGE27348.1"/>
    <property type="molecule type" value="Genomic_DNA"/>
</dbReference>
<evidence type="ECO:0000313" key="3">
    <source>
        <dbReference type="Proteomes" id="UP000625210"/>
    </source>
</evidence>
<evidence type="ECO:0000256" key="1">
    <source>
        <dbReference type="SAM" id="MobiDB-lite"/>
    </source>
</evidence>
<accession>A0A8J2VDC8</accession>
<sequence length="247" mass="29228">MEEYSFWEEILKRLDRGESQASIAQSLGWTRGRFRYRLQKFQESQRQAQREMAAVMTEKSHVPHRLEKLEIWMDESWSREGIADRLVLMTKDPWTVFAYWTVSASRKEMVQEHFETGWDQLPWMLRLSDVTDMEYDGHYAHQQMAVSIHPCDDHWYFRGIQPGRRYIAELGTRTIRDDFFVLLRSNVAVTPPVAGEQEASSRRFVQVSEPKRPSGTTGRTGHPYFPSQDIPWSERFNGYSLEEREGR</sequence>
<dbReference type="Proteomes" id="UP000625210">
    <property type="component" value="Unassembled WGS sequence"/>
</dbReference>
<evidence type="ECO:0000313" key="2">
    <source>
        <dbReference type="EMBL" id="GGE27348.1"/>
    </source>
</evidence>
<evidence type="ECO:0008006" key="4">
    <source>
        <dbReference type="Google" id="ProtNLM"/>
    </source>
</evidence>
<dbReference type="Pfam" id="PF16258">
    <property type="entry name" value="DUF4912"/>
    <property type="match status" value="1"/>
</dbReference>